<evidence type="ECO:0008006" key="11">
    <source>
        <dbReference type="Google" id="ProtNLM"/>
    </source>
</evidence>
<reference evidence="9 10" key="1">
    <citation type="submission" date="2016-09" db="EMBL/GenBank/DDBJ databases">
        <title>Extensive genetic diversity and differential bi-allelic expression allows diatom success in the polar Southern Ocean.</title>
        <authorList>
            <consortium name="DOE Joint Genome Institute"/>
            <person name="Mock T."/>
            <person name="Otillar R.P."/>
            <person name="Strauss J."/>
            <person name="Dupont C."/>
            <person name="Frickenhaus S."/>
            <person name="Maumus F."/>
            <person name="Mcmullan M."/>
            <person name="Sanges R."/>
            <person name="Schmutz J."/>
            <person name="Toseland A."/>
            <person name="Valas R."/>
            <person name="Veluchamy A."/>
            <person name="Ward B.J."/>
            <person name="Allen A."/>
            <person name="Barry K."/>
            <person name="Falciatore A."/>
            <person name="Ferrante M."/>
            <person name="Fortunato A.E."/>
            <person name="Gloeckner G."/>
            <person name="Gruber A."/>
            <person name="Hipkin R."/>
            <person name="Janech M."/>
            <person name="Kroth P."/>
            <person name="Leese F."/>
            <person name="Lindquist E."/>
            <person name="Lyon B.R."/>
            <person name="Martin J."/>
            <person name="Mayer C."/>
            <person name="Parker M."/>
            <person name="Quesneville H."/>
            <person name="Raymond J."/>
            <person name="Uhlig C."/>
            <person name="Valentin K.U."/>
            <person name="Worden A.Z."/>
            <person name="Armbrust E.V."/>
            <person name="Bowler C."/>
            <person name="Green B."/>
            <person name="Moulton V."/>
            <person name="Van Oosterhout C."/>
            <person name="Grigoriev I."/>
        </authorList>
    </citation>
    <scope>NUCLEOTIDE SEQUENCE [LARGE SCALE GENOMIC DNA]</scope>
    <source>
        <strain evidence="9 10">CCMP1102</strain>
    </source>
</reference>
<gene>
    <name evidence="9" type="ORF">FRACYDRAFT_149315</name>
</gene>
<dbReference type="PANTHER" id="PTHR13572:SF4">
    <property type="entry name" value="RE57134P"/>
    <property type="match status" value="1"/>
</dbReference>
<dbReference type="GO" id="GO:0000139">
    <property type="term" value="C:Golgi membrane"/>
    <property type="evidence" value="ECO:0007669"/>
    <property type="project" value="UniProtKB-SubCell"/>
</dbReference>
<dbReference type="Proteomes" id="UP000095751">
    <property type="component" value="Unassembled WGS sequence"/>
</dbReference>
<dbReference type="AlphaFoldDB" id="A0A1E7FCA8"/>
<keyword evidence="5" id="KW-0735">Signal-anchor</keyword>
<dbReference type="InterPro" id="IPR026071">
    <property type="entry name" value="Glyco_Hydrolase_99"/>
</dbReference>
<keyword evidence="3" id="KW-0812">Transmembrane</keyword>
<dbReference type="EMBL" id="KV784359">
    <property type="protein sequence ID" value="OEU15818.1"/>
    <property type="molecule type" value="Genomic_DNA"/>
</dbReference>
<dbReference type="PANTHER" id="PTHR13572">
    <property type="entry name" value="ENDO-ALPHA-1,2-MANNOSIDASE"/>
    <property type="match status" value="1"/>
</dbReference>
<dbReference type="Gene3D" id="3.20.20.80">
    <property type="entry name" value="Glycosidases"/>
    <property type="match status" value="1"/>
</dbReference>
<evidence type="ECO:0000256" key="2">
    <source>
        <dbReference type="ARBA" id="ARBA00009559"/>
    </source>
</evidence>
<keyword evidence="6" id="KW-1133">Transmembrane helix</keyword>
<evidence type="ECO:0000256" key="6">
    <source>
        <dbReference type="ARBA" id="ARBA00022989"/>
    </source>
</evidence>
<dbReference type="GO" id="GO:0004559">
    <property type="term" value="F:alpha-mannosidase activity"/>
    <property type="evidence" value="ECO:0007669"/>
    <property type="project" value="TreeGrafter"/>
</dbReference>
<dbReference type="InParanoid" id="A0A1E7FCA8"/>
<evidence type="ECO:0000256" key="7">
    <source>
        <dbReference type="ARBA" id="ARBA00023034"/>
    </source>
</evidence>
<proteinExistence type="inferred from homology"/>
<keyword evidence="4" id="KW-0378">Hydrolase</keyword>
<evidence type="ECO:0000313" key="10">
    <source>
        <dbReference type="Proteomes" id="UP000095751"/>
    </source>
</evidence>
<keyword evidence="10" id="KW-1185">Reference proteome</keyword>
<keyword evidence="7" id="KW-0333">Golgi apparatus</keyword>
<comment type="similarity">
    <text evidence="2">Belongs to the glycosyl hydrolase 99 family.</text>
</comment>
<feature type="non-terminal residue" evidence="9">
    <location>
        <position position="346"/>
    </location>
</feature>
<protein>
    <recommendedName>
        <fullName evidence="11">Glycoside hydrolase</fullName>
    </recommendedName>
</protein>
<organism evidence="9 10">
    <name type="scientific">Fragilariopsis cylindrus CCMP1102</name>
    <dbReference type="NCBI Taxonomy" id="635003"/>
    <lineage>
        <taxon>Eukaryota</taxon>
        <taxon>Sar</taxon>
        <taxon>Stramenopiles</taxon>
        <taxon>Ochrophyta</taxon>
        <taxon>Bacillariophyta</taxon>
        <taxon>Bacillariophyceae</taxon>
        <taxon>Bacillariophycidae</taxon>
        <taxon>Bacillariales</taxon>
        <taxon>Bacillariaceae</taxon>
        <taxon>Fragilariopsis</taxon>
    </lineage>
</organism>
<dbReference type="OrthoDB" id="406152at2759"/>
<evidence type="ECO:0000256" key="3">
    <source>
        <dbReference type="ARBA" id="ARBA00022692"/>
    </source>
</evidence>
<evidence type="ECO:0000256" key="8">
    <source>
        <dbReference type="ARBA" id="ARBA00023136"/>
    </source>
</evidence>
<evidence type="ECO:0000313" key="9">
    <source>
        <dbReference type="EMBL" id="OEU15818.1"/>
    </source>
</evidence>
<evidence type="ECO:0000256" key="5">
    <source>
        <dbReference type="ARBA" id="ARBA00022968"/>
    </source>
</evidence>
<name>A0A1E7FCA8_9STRA</name>
<comment type="subcellular location">
    <subcellularLocation>
        <location evidence="1">Golgi apparatus membrane</location>
        <topology evidence="1">Single-pass type II membrane protein</topology>
    </subcellularLocation>
</comment>
<feature type="non-terminal residue" evidence="9">
    <location>
        <position position="1"/>
    </location>
</feature>
<accession>A0A1E7FCA8</accession>
<dbReference type="KEGG" id="fcy:FRACYDRAFT_149315"/>
<sequence length="346" mass="39429">VGVYYYPWHGERFHNGGGYMRKELTPQHVPALGEYNDSDPAIIKEHMKMFRQANIGLLVTSWWGPNRLEDSNTKDIIMEHEDVGNLKVAIHYETTSRLGQGRDKLSNARTDIQYMCENYFDHPNYYKIDGRPVLFIYISRKLQAVGTLEEALLIMRSTASKCGHNLYLIGDSVFEEAPNSAEAEAHVPFWYFDAVTNYDIYGSAGRPEGHVGTDGVDNYYRQQGEWKEQALKDGCRYIPATSPGYNDRGVRMESDHPPLSRRITSTSQEGSLFQYQLHQAKELVDSKVDNMILVNSFNEWHEDTQIEPVVGEPSVEPFNFTKGVEYVGYGDLYLDILGAATSKDKK</sequence>
<evidence type="ECO:0000256" key="1">
    <source>
        <dbReference type="ARBA" id="ARBA00004323"/>
    </source>
</evidence>
<keyword evidence="8" id="KW-0472">Membrane</keyword>
<dbReference type="Pfam" id="PF16317">
    <property type="entry name" value="Glyco_hydro_99"/>
    <property type="match status" value="1"/>
</dbReference>
<evidence type="ECO:0000256" key="4">
    <source>
        <dbReference type="ARBA" id="ARBA00022801"/>
    </source>
</evidence>